<evidence type="ECO:0000313" key="12">
    <source>
        <dbReference type="Proteomes" id="UP000694865"/>
    </source>
</evidence>
<evidence type="ECO:0000256" key="1">
    <source>
        <dbReference type="ARBA" id="ARBA00003993"/>
    </source>
</evidence>
<dbReference type="RefSeq" id="XP_006813202.1">
    <property type="nucleotide sequence ID" value="XM_006813139.1"/>
</dbReference>
<accession>A0ABM0LZL1</accession>
<feature type="compositionally biased region" description="Polar residues" evidence="10">
    <location>
        <begin position="472"/>
        <end position="481"/>
    </location>
</feature>
<evidence type="ECO:0000256" key="7">
    <source>
        <dbReference type="ARBA" id="ARBA00022845"/>
    </source>
</evidence>
<comment type="similarity">
    <text evidence="2 9">Belongs to the WD repeat EIF2A family.</text>
</comment>
<dbReference type="InterPro" id="IPR013979">
    <property type="entry name" value="TIF_beta_prop-like"/>
</dbReference>
<dbReference type="SUPFAM" id="SSF82171">
    <property type="entry name" value="DPP6 N-terminal domain-like"/>
    <property type="match status" value="1"/>
</dbReference>
<dbReference type="Pfam" id="PF08662">
    <property type="entry name" value="eIF2A"/>
    <property type="match status" value="1"/>
</dbReference>
<dbReference type="InterPro" id="IPR015943">
    <property type="entry name" value="WD40/YVTN_repeat-like_dom_sf"/>
</dbReference>
<evidence type="ECO:0000256" key="2">
    <source>
        <dbReference type="ARBA" id="ARBA00009573"/>
    </source>
</evidence>
<keyword evidence="6" id="KW-0677">Repeat</keyword>
<feature type="region of interest" description="Disordered" evidence="10">
    <location>
        <begin position="427"/>
        <end position="514"/>
    </location>
</feature>
<comment type="function">
    <text evidence="1 9">Functions in the early steps of protein synthesis of a small number of specific mRNAs. Acts by directing the binding of methionyl-tRNAi to 40S ribosomal subunits. In contrast to the eIF-2 complex, it binds methionyl-tRNAi to 40S subunits in a codon-dependent manner, whereas the eIF-2 complex binds methionyl-tRNAi to 40S subunits in a GTP-dependent manner.</text>
</comment>
<dbReference type="PANTHER" id="PTHR13227">
    <property type="entry name" value="EUKARYOTIC TRANSLATION INITIATION FACTOR 2A"/>
    <property type="match status" value="1"/>
</dbReference>
<keyword evidence="5" id="KW-0853">WD repeat</keyword>
<proteinExistence type="inferred from homology"/>
<dbReference type="Gene3D" id="2.130.10.10">
    <property type="entry name" value="YVTN repeat-like/Quinoprotein amine dehydrogenase"/>
    <property type="match status" value="2"/>
</dbReference>
<evidence type="ECO:0000256" key="9">
    <source>
        <dbReference type="PIRNR" id="PIRNR017222"/>
    </source>
</evidence>
<evidence type="ECO:0000256" key="5">
    <source>
        <dbReference type="ARBA" id="ARBA00022574"/>
    </source>
</evidence>
<evidence type="ECO:0000256" key="3">
    <source>
        <dbReference type="ARBA" id="ARBA00013819"/>
    </source>
</evidence>
<feature type="compositionally biased region" description="Basic and acidic residues" evidence="10">
    <location>
        <begin position="457"/>
        <end position="469"/>
    </location>
</feature>
<evidence type="ECO:0000256" key="4">
    <source>
        <dbReference type="ARBA" id="ARBA00022540"/>
    </source>
</evidence>
<dbReference type="PANTHER" id="PTHR13227:SF0">
    <property type="entry name" value="EUKARYOTIC TRANSLATION INITIATION FACTOR 2A"/>
    <property type="match status" value="1"/>
</dbReference>
<keyword evidence="7 9" id="KW-0810">Translation regulation</keyword>
<gene>
    <name evidence="13" type="primary">LOC100378556</name>
</gene>
<evidence type="ECO:0000256" key="8">
    <source>
        <dbReference type="ARBA" id="ARBA00022917"/>
    </source>
</evidence>
<evidence type="ECO:0000256" key="6">
    <source>
        <dbReference type="ARBA" id="ARBA00022737"/>
    </source>
</evidence>
<keyword evidence="12" id="KW-1185">Reference proteome</keyword>
<feature type="domain" description="Translation initiation factor beta propellor-like" evidence="11">
    <location>
        <begin position="216"/>
        <end position="409"/>
    </location>
</feature>
<feature type="compositionally biased region" description="Basic residues" evidence="10">
    <location>
        <begin position="487"/>
        <end position="496"/>
    </location>
</feature>
<evidence type="ECO:0000259" key="11">
    <source>
        <dbReference type="Pfam" id="PF08662"/>
    </source>
</evidence>
<evidence type="ECO:0000256" key="10">
    <source>
        <dbReference type="SAM" id="MobiDB-lite"/>
    </source>
</evidence>
<sequence>MAEPCPLLAVRGSTGLSLFEGPPSLKEHSDFPKDISNKCKVCAYSSDGALFAWCNGQSVIIIEVASCSLVQRINRPKTIFLEFSPKNSILATWEPYVASKDIPGGNPNLQLWNVKSGDHIKGFVQKRQDTWCPQWSSDESLCARNVNNEIHFFEGNNFDTIAKKLHIQKVSDFQLSPGDMPCKVAAYVPGSKGAPSFVRIFKYPNLEGPGAALANKSFFKADRVTMLWNKRGRDLLVITTVDVDKTGASYYGEQTLHYLSTNGETCAVPLAKKGPIYSVDWNPNSSDFCVVYGFMPAKATLYNLKCDPVFDFGTGPRNTVYFNPQGNIICLAGFGNLRGNMEFWDRKQLNMVSEMQASDSTSFEWCPDGVHILTSTCAPRLRVGNGFKIWNYSGALLYETTIEANAELWEAKWQSFPVEVFQEKSTRSGGHSAIKVSKPEPKPAAYRPPGLRGQPQRKADGLHADDKELPQNMKTQTTNPEGLSKTALKKKKRKEAKVRALQQADHVDSRSQEQKDAIAMATYVTAPISSGDNNPAKETENRLRAVKKKLNQIRKMKEEQASGKKMDPNQLKKIACEAELQKELKKLQIS</sequence>
<reference evidence="13" key="1">
    <citation type="submission" date="2025-08" db="UniProtKB">
        <authorList>
            <consortium name="RefSeq"/>
        </authorList>
    </citation>
    <scope>IDENTIFICATION</scope>
    <source>
        <tissue evidence="13">Testes</tissue>
    </source>
</reference>
<keyword evidence="8 9" id="KW-0648">Protein biosynthesis</keyword>
<keyword evidence="4 9" id="KW-0396">Initiation factor</keyword>
<dbReference type="GeneID" id="100378556"/>
<organism evidence="12 13">
    <name type="scientific">Saccoglossus kowalevskii</name>
    <name type="common">Acorn worm</name>
    <dbReference type="NCBI Taxonomy" id="10224"/>
    <lineage>
        <taxon>Eukaryota</taxon>
        <taxon>Metazoa</taxon>
        <taxon>Hemichordata</taxon>
        <taxon>Enteropneusta</taxon>
        <taxon>Harrimaniidae</taxon>
        <taxon>Saccoglossus</taxon>
    </lineage>
</organism>
<evidence type="ECO:0000313" key="13">
    <source>
        <dbReference type="RefSeq" id="XP_006813202.1"/>
    </source>
</evidence>
<dbReference type="Proteomes" id="UP000694865">
    <property type="component" value="Unplaced"/>
</dbReference>
<dbReference type="InterPro" id="IPR011387">
    <property type="entry name" value="TIF2A"/>
</dbReference>
<protein>
    <recommendedName>
        <fullName evidence="3 9">Eukaryotic translation initiation factor 2A</fullName>
        <shortName evidence="9">eIF-2A</shortName>
    </recommendedName>
</protein>
<name>A0ABM0LZL1_SACKO</name>
<dbReference type="PIRSF" id="PIRSF017222">
    <property type="entry name" value="eIF2A"/>
    <property type="match status" value="1"/>
</dbReference>
<feature type="compositionally biased region" description="Basic and acidic residues" evidence="10">
    <location>
        <begin position="505"/>
        <end position="514"/>
    </location>
</feature>